<feature type="transmembrane region" description="Helical" evidence="1">
    <location>
        <begin position="226"/>
        <end position="245"/>
    </location>
</feature>
<gene>
    <name evidence="2" type="ORF">C8J30_10157</name>
</gene>
<accession>A0A318U220</accession>
<keyword evidence="3" id="KW-1185">Reference proteome</keyword>
<keyword evidence="1" id="KW-0812">Transmembrane</keyword>
<feature type="transmembrane region" description="Helical" evidence="1">
    <location>
        <begin position="251"/>
        <end position="279"/>
    </location>
</feature>
<dbReference type="GO" id="GO:0019645">
    <property type="term" value="P:anaerobic electron transport chain"/>
    <property type="evidence" value="ECO:0007669"/>
    <property type="project" value="InterPro"/>
</dbReference>
<keyword evidence="1" id="KW-0472">Membrane</keyword>
<feature type="transmembrane region" description="Helical" evidence="1">
    <location>
        <begin position="101"/>
        <end position="121"/>
    </location>
</feature>
<feature type="transmembrane region" description="Helical" evidence="1">
    <location>
        <begin position="133"/>
        <end position="150"/>
    </location>
</feature>
<keyword evidence="1" id="KW-1133">Transmembrane helix</keyword>
<dbReference type="GO" id="GO:0009390">
    <property type="term" value="C:dimethyl sulfoxide reductase complex"/>
    <property type="evidence" value="ECO:0007669"/>
    <property type="project" value="TreeGrafter"/>
</dbReference>
<dbReference type="AlphaFoldDB" id="A0A318U220"/>
<dbReference type="EMBL" id="QJTK01000001">
    <property type="protein sequence ID" value="PYF12677.1"/>
    <property type="molecule type" value="Genomic_DNA"/>
</dbReference>
<protein>
    <submittedName>
        <fullName evidence="2">DMSO reductase anchor subunit</fullName>
    </submittedName>
</protein>
<evidence type="ECO:0000256" key="1">
    <source>
        <dbReference type="SAM" id="Phobius"/>
    </source>
</evidence>
<dbReference type="RefSeq" id="WP_110803740.1">
    <property type="nucleotide sequence ID" value="NZ_QJTK01000001.1"/>
</dbReference>
<feature type="transmembrane region" description="Helical" evidence="1">
    <location>
        <begin position="156"/>
        <end position="175"/>
    </location>
</feature>
<evidence type="ECO:0000313" key="3">
    <source>
        <dbReference type="Proteomes" id="UP000247727"/>
    </source>
</evidence>
<dbReference type="Proteomes" id="UP000247727">
    <property type="component" value="Unassembled WGS sequence"/>
</dbReference>
<dbReference type="Pfam" id="PF04976">
    <property type="entry name" value="DmsC"/>
    <property type="match status" value="1"/>
</dbReference>
<proteinExistence type="predicted"/>
<dbReference type="OrthoDB" id="5520897at2"/>
<sequence length="288" mass="29157">MRAVPSVILFTTLSGAGFGTLAAAGLGLGAGPGVWLAGYGLAGAGLIASGFHLAHPLRAPLAFRRWRTSWLSREAWAAVAALLVLAAPAASALIGGPELRFLGALGAGLCLATVVSTAMIYASLRAVPRWHHGSVPLTYLACAGTGGCFLTTAPGVTALACLALAVLLGAVFVLGDRRVAALGLTRGWATGLGSSGTVRSFELPRSGPSFITRELVERAAGAGSPLLRLLSLLLAGLAPAGLLLAGTPPAAALAVHLAGILLSRWLFFTEATHVAALFYRGDLTPSRP</sequence>
<comment type="caution">
    <text evidence="2">The sequence shown here is derived from an EMBL/GenBank/DDBJ whole genome shotgun (WGS) entry which is preliminary data.</text>
</comment>
<dbReference type="GO" id="GO:0005886">
    <property type="term" value="C:plasma membrane"/>
    <property type="evidence" value="ECO:0007669"/>
    <property type="project" value="TreeGrafter"/>
</dbReference>
<dbReference type="PANTHER" id="PTHR38095:SF1">
    <property type="entry name" value="ANAEROBIC DIMETHYL SULFOXIDE REDUCTASE CHAIN YNFH"/>
    <property type="match status" value="1"/>
</dbReference>
<feature type="transmembrane region" description="Helical" evidence="1">
    <location>
        <begin position="75"/>
        <end position="95"/>
    </location>
</feature>
<name>A0A318U220_9RHOB</name>
<feature type="transmembrane region" description="Helical" evidence="1">
    <location>
        <begin position="33"/>
        <end position="54"/>
    </location>
</feature>
<organism evidence="2 3">
    <name type="scientific">Rhodobacter viridis</name>
    <dbReference type="NCBI Taxonomy" id="1054202"/>
    <lineage>
        <taxon>Bacteria</taxon>
        <taxon>Pseudomonadati</taxon>
        <taxon>Pseudomonadota</taxon>
        <taxon>Alphaproteobacteria</taxon>
        <taxon>Rhodobacterales</taxon>
        <taxon>Rhodobacter group</taxon>
        <taxon>Rhodobacter</taxon>
    </lineage>
</organism>
<dbReference type="PANTHER" id="PTHR38095">
    <property type="entry name" value="ANAEROBIC DIMETHYL SULFOXIDE REDUCTASE CHAIN YNFH"/>
    <property type="match status" value="1"/>
</dbReference>
<dbReference type="InterPro" id="IPR007059">
    <property type="entry name" value="DmsC"/>
</dbReference>
<dbReference type="GO" id="GO:0009389">
    <property type="term" value="F:dimethyl sulfoxide reductase activity"/>
    <property type="evidence" value="ECO:0007669"/>
    <property type="project" value="TreeGrafter"/>
</dbReference>
<reference evidence="2 3" key="1">
    <citation type="submission" date="2018-06" db="EMBL/GenBank/DDBJ databases">
        <title>Genomic Encyclopedia of Type Strains, Phase III (KMG-III): the genomes of soil and plant-associated and newly described type strains.</title>
        <authorList>
            <person name="Whitman W."/>
        </authorList>
    </citation>
    <scope>NUCLEOTIDE SEQUENCE [LARGE SCALE GENOMIC DNA]</scope>
    <source>
        <strain evidence="2 3">JA737</strain>
    </source>
</reference>
<evidence type="ECO:0000313" key="2">
    <source>
        <dbReference type="EMBL" id="PYF12677.1"/>
    </source>
</evidence>